<dbReference type="EMBL" id="MQUQ01000021">
    <property type="protein sequence ID" value="OLZ44993.1"/>
    <property type="molecule type" value="Genomic_DNA"/>
</dbReference>
<accession>A0A1R0KH28</accession>
<evidence type="ECO:0000313" key="1">
    <source>
        <dbReference type="EMBL" id="OLZ44993.1"/>
    </source>
</evidence>
<organism evidence="1 2">
    <name type="scientific">Amycolatopsis coloradensis</name>
    <dbReference type="NCBI Taxonomy" id="76021"/>
    <lineage>
        <taxon>Bacteria</taxon>
        <taxon>Bacillati</taxon>
        <taxon>Actinomycetota</taxon>
        <taxon>Actinomycetes</taxon>
        <taxon>Pseudonocardiales</taxon>
        <taxon>Pseudonocardiaceae</taxon>
        <taxon>Amycolatopsis</taxon>
    </lineage>
</organism>
<reference evidence="1 2" key="1">
    <citation type="submission" date="2016-01" db="EMBL/GenBank/DDBJ databases">
        <title>Amycolatopsis coloradensis genome sequencing and assembly.</title>
        <authorList>
            <person name="Mayilraj S."/>
        </authorList>
    </citation>
    <scope>NUCLEOTIDE SEQUENCE [LARGE SCALE GENOMIC DNA]</scope>
    <source>
        <strain evidence="1 2">DSM 44225</strain>
    </source>
</reference>
<dbReference type="Pfam" id="PF14136">
    <property type="entry name" value="DUF4303"/>
    <property type="match status" value="1"/>
</dbReference>
<dbReference type="RefSeq" id="WP_076167050.1">
    <property type="nucleotide sequence ID" value="NZ_JBEZVB010000027.1"/>
</dbReference>
<keyword evidence="2" id="KW-1185">Reference proteome</keyword>
<name>A0A1R0KH28_9PSEU</name>
<comment type="caution">
    <text evidence="1">The sequence shown here is derived from an EMBL/GenBank/DDBJ whole genome shotgun (WGS) entry which is preliminary data.</text>
</comment>
<sequence length="93" mass="10299">MSAWSHETLAQRPDADEVRYSCADSPFSILGEQYLKSARELFAARSAVFDIAEDDASDAEFDLRPRAMETVSARLAQMSGRSPLPCGEIRSDQ</sequence>
<protein>
    <submittedName>
        <fullName evidence="1">Uncharacterized protein</fullName>
    </submittedName>
</protein>
<dbReference type="OrthoDB" id="4297007at2"/>
<dbReference type="Proteomes" id="UP000187486">
    <property type="component" value="Unassembled WGS sequence"/>
</dbReference>
<dbReference type="InterPro" id="IPR025409">
    <property type="entry name" value="DUF4303"/>
</dbReference>
<dbReference type="AlphaFoldDB" id="A0A1R0KH28"/>
<evidence type="ECO:0000313" key="2">
    <source>
        <dbReference type="Proteomes" id="UP000187486"/>
    </source>
</evidence>
<gene>
    <name evidence="1" type="ORF">BS329_35150</name>
</gene>
<proteinExistence type="predicted"/>